<dbReference type="EMBL" id="MCGT01000005">
    <property type="protein sequence ID" value="ORX59686.1"/>
    <property type="molecule type" value="Genomic_DNA"/>
</dbReference>
<dbReference type="AlphaFoldDB" id="A0A1X2GRJ5"/>
<reference evidence="1 2" key="1">
    <citation type="submission" date="2016-07" db="EMBL/GenBank/DDBJ databases">
        <title>Pervasive Adenine N6-methylation of Active Genes in Fungi.</title>
        <authorList>
            <consortium name="DOE Joint Genome Institute"/>
            <person name="Mondo S.J."/>
            <person name="Dannebaum R.O."/>
            <person name="Kuo R.C."/>
            <person name="Labutti K."/>
            <person name="Haridas S."/>
            <person name="Kuo A."/>
            <person name="Salamov A."/>
            <person name="Ahrendt S.R."/>
            <person name="Lipzen A."/>
            <person name="Sullivan W."/>
            <person name="Andreopoulos W.B."/>
            <person name="Clum A."/>
            <person name="Lindquist E."/>
            <person name="Daum C."/>
            <person name="Ramamoorthy G.K."/>
            <person name="Gryganskyi A."/>
            <person name="Culley D."/>
            <person name="Magnuson J.K."/>
            <person name="James T.Y."/>
            <person name="O'Malley M.A."/>
            <person name="Stajich J.E."/>
            <person name="Spatafora J.W."/>
            <person name="Visel A."/>
            <person name="Grigoriev I.V."/>
        </authorList>
    </citation>
    <scope>NUCLEOTIDE SEQUENCE [LARGE SCALE GENOMIC DNA]</scope>
    <source>
        <strain evidence="1 2">NRRL 3301</strain>
    </source>
</reference>
<accession>A0A1X2GRJ5</accession>
<evidence type="ECO:0000313" key="2">
    <source>
        <dbReference type="Proteomes" id="UP000242146"/>
    </source>
</evidence>
<dbReference type="Proteomes" id="UP000242146">
    <property type="component" value="Unassembled WGS sequence"/>
</dbReference>
<evidence type="ECO:0000313" key="1">
    <source>
        <dbReference type="EMBL" id="ORX59686.1"/>
    </source>
</evidence>
<proteinExistence type="predicted"/>
<comment type="caution">
    <text evidence="1">The sequence shown here is derived from an EMBL/GenBank/DDBJ whole genome shotgun (WGS) entry which is preliminary data.</text>
</comment>
<sequence>MSIGHPITYQQPLTLPLVMTLPIPTHQPYPQRMKTQQGKSVTTSVTSSSCPPLRLGTSSLSSPLVFGSVLAAIWSVHWRHIFDEVPFTVTNVLATVNKVYPVLHDEARLLPHSSL</sequence>
<protein>
    <submittedName>
        <fullName evidence="1">Uncharacterized protein</fullName>
    </submittedName>
</protein>
<gene>
    <name evidence="1" type="ORF">DM01DRAFT_1405188</name>
</gene>
<organism evidence="1 2">
    <name type="scientific">Hesseltinella vesiculosa</name>
    <dbReference type="NCBI Taxonomy" id="101127"/>
    <lineage>
        <taxon>Eukaryota</taxon>
        <taxon>Fungi</taxon>
        <taxon>Fungi incertae sedis</taxon>
        <taxon>Mucoromycota</taxon>
        <taxon>Mucoromycotina</taxon>
        <taxon>Mucoromycetes</taxon>
        <taxon>Mucorales</taxon>
        <taxon>Cunninghamellaceae</taxon>
        <taxon>Hesseltinella</taxon>
    </lineage>
</organism>
<keyword evidence="2" id="KW-1185">Reference proteome</keyword>
<name>A0A1X2GRJ5_9FUNG</name>